<dbReference type="InterPro" id="IPR013830">
    <property type="entry name" value="SGNH_hydro"/>
</dbReference>
<evidence type="ECO:0000313" key="2">
    <source>
        <dbReference type="EMBL" id="KWX13146.1"/>
    </source>
</evidence>
<reference evidence="2 3" key="1">
    <citation type="journal article" date="2015" name="Mol. Biochem. Parasitol.">
        <title>Identification of polymorphic genes for use in assemblage B genotyping assays through comparative genomics of multiple assemblage B Giardia duodenalis isolates.</title>
        <authorList>
            <person name="Wielinga C."/>
            <person name="Thompson R.C."/>
            <person name="Monis P."/>
            <person name="Ryan U."/>
        </authorList>
    </citation>
    <scope>NUCLEOTIDE SEQUENCE [LARGE SCALE GENOMIC DNA]</scope>
    <source>
        <strain evidence="2 3">BAH15c1</strain>
    </source>
</reference>
<dbReference type="VEuPathDB" id="GiardiaDB:QR46_2859"/>
<dbReference type="EMBL" id="JXTI01000081">
    <property type="protein sequence ID" value="KWX13146.1"/>
    <property type="molecule type" value="Genomic_DNA"/>
</dbReference>
<protein>
    <submittedName>
        <fullName evidence="2">Isoamyl acetate-hydrolyzing esterase</fullName>
    </submittedName>
</protein>
<organism evidence="2 3">
    <name type="scientific">Giardia duodenalis assemblage B</name>
    <dbReference type="NCBI Taxonomy" id="1394984"/>
    <lineage>
        <taxon>Eukaryota</taxon>
        <taxon>Metamonada</taxon>
        <taxon>Diplomonadida</taxon>
        <taxon>Hexamitidae</taxon>
        <taxon>Giardiinae</taxon>
        <taxon>Giardia</taxon>
    </lineage>
</organism>
<dbReference type="Pfam" id="PF13472">
    <property type="entry name" value="Lipase_GDSL_2"/>
    <property type="match status" value="1"/>
</dbReference>
<dbReference type="CDD" id="cd01838">
    <property type="entry name" value="Isoamyl_acetate_hydrolase_like"/>
    <property type="match status" value="1"/>
</dbReference>
<evidence type="ECO:0000259" key="1">
    <source>
        <dbReference type="Pfam" id="PF13472"/>
    </source>
</evidence>
<proteinExistence type="predicted"/>
<comment type="caution">
    <text evidence="2">The sequence shown here is derived from an EMBL/GenBank/DDBJ whole genome shotgun (WGS) entry which is preliminary data.</text>
</comment>
<dbReference type="SUPFAM" id="SSF52266">
    <property type="entry name" value="SGNH hydrolase"/>
    <property type="match status" value="1"/>
</dbReference>
<sequence>MALRASRGIFLIMPNLPVPRIICLGDSISQYGWNIAEGGFVGLLAECYSPKADVICRGLSGFTSEMLLHYMYNSNILDSLDCKNQDTSILYVTVCIGANDASSPTQNPIQSVPISEYRKNLVDILSFIHAAGVPYDRIIVVAPPPVADPVKYPFLCEHGKSPLLTEEYAQACLEIAKEVGSRTADIRPLWDEAEVIWTDGLHMNREGNRLLFQAIMNACGSDLRPESIPFPWTHWSQYRASTMGKGVDTNQ</sequence>
<dbReference type="OrthoDB" id="671439at2759"/>
<accession>A0A132NSX6</accession>
<dbReference type="Gene3D" id="3.40.50.1110">
    <property type="entry name" value="SGNH hydrolase"/>
    <property type="match status" value="1"/>
</dbReference>
<dbReference type="InterPro" id="IPR036514">
    <property type="entry name" value="SGNH_hydro_sf"/>
</dbReference>
<gene>
    <name evidence="2" type="ORF">QR46_2859</name>
</gene>
<dbReference type="PANTHER" id="PTHR14209">
    <property type="entry name" value="ISOAMYL ACETATE-HYDROLYZING ESTERASE 1"/>
    <property type="match status" value="1"/>
</dbReference>
<dbReference type="PANTHER" id="PTHR14209:SF19">
    <property type="entry name" value="ISOAMYL ACETATE-HYDROLYZING ESTERASE 1 HOMOLOG"/>
    <property type="match status" value="1"/>
</dbReference>
<feature type="domain" description="SGNH hydrolase-type esterase" evidence="1">
    <location>
        <begin position="23"/>
        <end position="210"/>
    </location>
</feature>
<dbReference type="InterPro" id="IPR045136">
    <property type="entry name" value="Iah1-like"/>
</dbReference>
<dbReference type="AlphaFoldDB" id="A0A132NSX6"/>
<name>A0A132NSX6_GIAIN</name>
<dbReference type="Proteomes" id="UP000070089">
    <property type="component" value="Unassembled WGS sequence"/>
</dbReference>
<evidence type="ECO:0000313" key="3">
    <source>
        <dbReference type="Proteomes" id="UP000070089"/>
    </source>
</evidence>